<dbReference type="RefSeq" id="WP_022718885.1">
    <property type="nucleotide sequence ID" value="NZ_ATTQ01000033.1"/>
</dbReference>
<evidence type="ECO:0000259" key="3">
    <source>
        <dbReference type="Pfam" id="PF07364"/>
    </source>
</evidence>
<dbReference type="Pfam" id="PF07364">
    <property type="entry name" value="DUF1485"/>
    <property type="match status" value="1"/>
</dbReference>
<evidence type="ECO:0000313" key="5">
    <source>
        <dbReference type="Proteomes" id="UP000319824"/>
    </source>
</evidence>
<proteinExistence type="inferred from homology"/>
<evidence type="ECO:0000259" key="2">
    <source>
        <dbReference type="Pfam" id="PF07171"/>
    </source>
</evidence>
<reference evidence="4 5" key="1">
    <citation type="submission" date="2019-06" db="EMBL/GenBank/DDBJ databases">
        <title>Pac Bio to generate improved reference genome sequences for organisms with transposon mutant libraries (support for FEBA project).</title>
        <authorList>
            <person name="Blow M."/>
        </authorList>
    </citation>
    <scope>NUCLEOTIDE SEQUENCE [LARGE SCALE GENOMIC DNA]</scope>
    <source>
        <strain evidence="4 5">USDA 1844</strain>
    </source>
</reference>
<comment type="function">
    <text evidence="1">Involved in peptidolytic degradation of cyclic heptapeptide hepatotoxin microcystin (MC).</text>
</comment>
<accession>A0A559TKG4</accession>
<dbReference type="InterPro" id="IPR009197">
    <property type="entry name" value="MlrC"/>
</dbReference>
<protein>
    <recommendedName>
        <fullName evidence="1">Microcystinase C</fullName>
        <shortName evidence="1">MlrC</shortName>
    </recommendedName>
</protein>
<dbReference type="PIRSF" id="PIRSF012702">
    <property type="entry name" value="UCP012702"/>
    <property type="match status" value="1"/>
</dbReference>
<dbReference type="GO" id="GO:0046872">
    <property type="term" value="F:metal ion binding"/>
    <property type="evidence" value="ECO:0007669"/>
    <property type="project" value="UniProtKB-KW"/>
</dbReference>
<dbReference type="Proteomes" id="UP000319824">
    <property type="component" value="Unassembled WGS sequence"/>
</dbReference>
<evidence type="ECO:0000313" key="4">
    <source>
        <dbReference type="EMBL" id="TVZ75094.1"/>
    </source>
</evidence>
<comment type="caution">
    <text evidence="4">The sequence shown here is derived from an EMBL/GenBank/DDBJ whole genome shotgun (WGS) entry which is preliminary data.</text>
</comment>
<dbReference type="EMBL" id="VISO01000001">
    <property type="protein sequence ID" value="TVZ75094.1"/>
    <property type="molecule type" value="Genomic_DNA"/>
</dbReference>
<dbReference type="Pfam" id="PF07171">
    <property type="entry name" value="MlrC_C"/>
    <property type="match status" value="1"/>
</dbReference>
<feature type="domain" description="Microcystin LR degradation protein MlrC C-terminal" evidence="2">
    <location>
        <begin position="316"/>
        <end position="479"/>
    </location>
</feature>
<keyword evidence="1" id="KW-0378">Hydrolase</keyword>
<dbReference type="GO" id="GO:0006508">
    <property type="term" value="P:proteolysis"/>
    <property type="evidence" value="ECO:0007669"/>
    <property type="project" value="UniProtKB-KW"/>
</dbReference>
<gene>
    <name evidence="4" type="ORF">BCL32_0489</name>
</gene>
<comment type="similarity">
    <text evidence="1">Belongs to the peptidase M81 family.</text>
</comment>
<organism evidence="4 5">
    <name type="scientific">Rhizobium mongolense USDA 1844</name>
    <dbReference type="NCBI Taxonomy" id="1079460"/>
    <lineage>
        <taxon>Bacteria</taxon>
        <taxon>Pseudomonadati</taxon>
        <taxon>Pseudomonadota</taxon>
        <taxon>Alphaproteobacteria</taxon>
        <taxon>Hyphomicrobiales</taxon>
        <taxon>Rhizobiaceae</taxon>
        <taxon>Rhizobium/Agrobacterium group</taxon>
        <taxon>Rhizobium</taxon>
    </lineage>
</organism>
<comment type="cofactor">
    <cofactor evidence="1">
        <name>Zn(2+)</name>
        <dbReference type="ChEBI" id="CHEBI:29105"/>
    </cofactor>
    <text evidence="1">Binds 1 zinc ion per subunit.</text>
</comment>
<dbReference type="GO" id="GO:0008237">
    <property type="term" value="F:metallopeptidase activity"/>
    <property type="evidence" value="ECO:0007669"/>
    <property type="project" value="UniProtKB-KW"/>
</dbReference>
<keyword evidence="1" id="KW-0482">Metalloprotease</keyword>
<dbReference type="AlphaFoldDB" id="A0A559TKG4"/>
<evidence type="ECO:0000256" key="1">
    <source>
        <dbReference type="PIRNR" id="PIRNR012702"/>
    </source>
</evidence>
<name>A0A559TKG4_9HYPH</name>
<keyword evidence="1" id="KW-0645">Protease</keyword>
<feature type="domain" description="Microcystin LR degradation protein MlrC N-terminal" evidence="3">
    <location>
        <begin position="3"/>
        <end position="280"/>
    </location>
</feature>
<dbReference type="InterPro" id="IPR010799">
    <property type="entry name" value="MlrC_C"/>
</dbReference>
<keyword evidence="1" id="KW-0479">Metal-binding</keyword>
<sequence length="492" mass="53229">MKRVAIAGFELESASFLSNQTTIDDFRRTETRGSELLDLNRGTNTVMGGFIEICEREGLEMVPIVNTTGGAAGPAQDEAFDHYCRVILNGLRAHRGSLDGVLLYLHGACTTPTRLDPDSDLLRLVRREVGPDIPLMLALDYHANLDAASISDATATFGFHYSPHIDMGETGKRAAECLVRTLRGEIRPVTVVSRPNVMVPSIFSATNLYPLANFVDRSIELPKTTPGLVDISIFAGFSYADVPNCGFSVVVIADRDRSLAERTAIVLSDSIHQARRELHVPGLVRNLQQGVSYGLERARSAKAPIVLLEHADRMIDSTYVLRELIRQGAKNAAVPFLWDPGSAAAASRAGEGKTIQLKLGGRSSARSGGPVEVEAKVLQAGEKSYQVTGPVGHGAKVDLGLTAVLECGGIIVSVTTRPSTAIDEDAFVQFGMRAQDFAIIVLRSKTHFRAVYEPLAEEIVIIDTPDWGPADLTTLPYQHAPIATSYPFVDHD</sequence>
<dbReference type="InterPro" id="IPR015995">
    <property type="entry name" value="MlrC_N"/>
</dbReference>